<dbReference type="Pfam" id="PF03061">
    <property type="entry name" value="4HBT"/>
    <property type="match status" value="1"/>
</dbReference>
<evidence type="ECO:0000313" key="25">
    <source>
        <dbReference type="EMBL" id="RVW10798.1"/>
    </source>
</evidence>
<comment type="similarity">
    <text evidence="15">Belongs to the THEM4/THEM5 thioesterase family.</text>
</comment>
<dbReference type="InterPro" id="IPR052365">
    <property type="entry name" value="THEM4/THEM5_acyl-CoA_thioest"/>
</dbReference>
<evidence type="ECO:0000256" key="16">
    <source>
        <dbReference type="ARBA" id="ARBA00038848"/>
    </source>
</evidence>
<evidence type="ECO:0000256" key="10">
    <source>
        <dbReference type="ARBA" id="ARBA00023098"/>
    </source>
</evidence>
<dbReference type="GO" id="GO:0005737">
    <property type="term" value="C:cytoplasm"/>
    <property type="evidence" value="ECO:0007669"/>
    <property type="project" value="UniProtKB-SubCell"/>
</dbReference>
<evidence type="ECO:0000313" key="26">
    <source>
        <dbReference type="Proteomes" id="UP000286208"/>
    </source>
</evidence>
<sequence length="228" mass="24223">MAEPVEEQQVLYVYDGLTDEEIAREVDLYGPLTASVRDLIEVALATEVGEDDIRRAHEHIEAAKALLGKQTRQSPYGVRWSASGTKRAWGNAVVGLRNAVAPPVVINREADGRVWADFELGMAYEGPAGLTHGGISALVLDQVLGEAAEHGGAPGMTATLTLRYRRPTPLGKLHAEARIDRVEGVKTFVTGHLAGPDGVCVEAEGIFILPRWARSGDGSGALPVPGSA</sequence>
<dbReference type="EC" id="3.1.2.2" evidence="16"/>
<keyword evidence="26" id="KW-1185">Reference proteome</keyword>
<proteinExistence type="inferred from homology"/>
<keyword evidence="6" id="KW-0053">Apoptosis</keyword>
<evidence type="ECO:0000256" key="20">
    <source>
        <dbReference type="ARBA" id="ARBA00047734"/>
    </source>
</evidence>
<keyword evidence="12" id="KW-0966">Cell projection</keyword>
<accession>A0A438BIA7</accession>
<evidence type="ECO:0000256" key="4">
    <source>
        <dbReference type="ARBA" id="ARBA00022475"/>
    </source>
</evidence>
<dbReference type="InterPro" id="IPR029069">
    <property type="entry name" value="HotDog_dom_sf"/>
</dbReference>
<reference evidence="25 26" key="1">
    <citation type="submission" date="2018-11" db="EMBL/GenBank/DDBJ databases">
        <title>Rhodococcus spongicola sp. nov. and Rhodococcus xishaensis sp. nov. from marine sponges.</title>
        <authorList>
            <person name="Li L."/>
            <person name="Lin H.W."/>
        </authorList>
    </citation>
    <scope>NUCLEOTIDE SEQUENCE [LARGE SCALE GENOMIC DNA]</scope>
    <source>
        <strain evidence="25 26">CCTCC AB2014297</strain>
    </source>
</reference>
<name>A0A438BIA7_9NOCA</name>
<gene>
    <name evidence="25" type="ORF">EGT67_06565</name>
</gene>
<evidence type="ECO:0000256" key="11">
    <source>
        <dbReference type="ARBA" id="ARBA00023136"/>
    </source>
</evidence>
<comment type="catalytic activity">
    <reaction evidence="21">
        <text>decanoyl-CoA + H2O = decanoate + CoA + H(+)</text>
        <dbReference type="Rhea" id="RHEA:40059"/>
        <dbReference type="ChEBI" id="CHEBI:15377"/>
        <dbReference type="ChEBI" id="CHEBI:15378"/>
        <dbReference type="ChEBI" id="CHEBI:27689"/>
        <dbReference type="ChEBI" id="CHEBI:57287"/>
        <dbReference type="ChEBI" id="CHEBI:61430"/>
    </reaction>
    <physiologicalReaction direction="left-to-right" evidence="21">
        <dbReference type="Rhea" id="RHEA:40060"/>
    </physiologicalReaction>
</comment>
<evidence type="ECO:0000256" key="5">
    <source>
        <dbReference type="ARBA" id="ARBA00022490"/>
    </source>
</evidence>
<evidence type="ECO:0000256" key="23">
    <source>
        <dbReference type="ARBA" id="ARBA00048180"/>
    </source>
</evidence>
<evidence type="ECO:0000256" key="19">
    <source>
        <dbReference type="ARBA" id="ARBA00047588"/>
    </source>
</evidence>
<evidence type="ECO:0000256" key="13">
    <source>
        <dbReference type="ARBA" id="ARBA00035852"/>
    </source>
</evidence>
<comment type="catalytic activity">
    <reaction evidence="14">
        <text>(9Z)-octadecenoyl-CoA + H2O = (9Z)-octadecenoate + CoA + H(+)</text>
        <dbReference type="Rhea" id="RHEA:40139"/>
        <dbReference type="ChEBI" id="CHEBI:15377"/>
        <dbReference type="ChEBI" id="CHEBI:15378"/>
        <dbReference type="ChEBI" id="CHEBI:30823"/>
        <dbReference type="ChEBI" id="CHEBI:57287"/>
        <dbReference type="ChEBI" id="CHEBI:57387"/>
    </reaction>
    <physiologicalReaction direction="left-to-right" evidence="14">
        <dbReference type="Rhea" id="RHEA:40140"/>
    </physiologicalReaction>
</comment>
<dbReference type="OrthoDB" id="5242242at2"/>
<evidence type="ECO:0000256" key="17">
    <source>
        <dbReference type="ARBA" id="ARBA00040123"/>
    </source>
</evidence>
<evidence type="ECO:0000256" key="21">
    <source>
        <dbReference type="ARBA" id="ARBA00047969"/>
    </source>
</evidence>
<dbReference type="RefSeq" id="WP_127915242.1">
    <property type="nucleotide sequence ID" value="NZ_RKLP01000002.1"/>
</dbReference>
<comment type="catalytic activity">
    <reaction evidence="23">
        <text>tetradecanoyl-CoA + H2O = tetradecanoate + CoA + H(+)</text>
        <dbReference type="Rhea" id="RHEA:40119"/>
        <dbReference type="ChEBI" id="CHEBI:15377"/>
        <dbReference type="ChEBI" id="CHEBI:15378"/>
        <dbReference type="ChEBI" id="CHEBI:30807"/>
        <dbReference type="ChEBI" id="CHEBI:57287"/>
        <dbReference type="ChEBI" id="CHEBI:57385"/>
    </reaction>
    <physiologicalReaction direction="left-to-right" evidence="23">
        <dbReference type="Rhea" id="RHEA:40120"/>
    </physiologicalReaction>
</comment>
<dbReference type="SUPFAM" id="SSF54637">
    <property type="entry name" value="Thioesterase/thiol ester dehydrase-isomerase"/>
    <property type="match status" value="1"/>
</dbReference>
<evidence type="ECO:0000256" key="2">
    <source>
        <dbReference type="ARBA" id="ARBA00004496"/>
    </source>
</evidence>
<dbReference type="Gene3D" id="3.10.129.10">
    <property type="entry name" value="Hotdog Thioesterase"/>
    <property type="match status" value="1"/>
</dbReference>
<evidence type="ECO:0000256" key="8">
    <source>
        <dbReference type="ARBA" id="ARBA00022832"/>
    </source>
</evidence>
<comment type="catalytic activity">
    <reaction evidence="19">
        <text>octanoyl-CoA + H2O = octanoate + CoA + H(+)</text>
        <dbReference type="Rhea" id="RHEA:30143"/>
        <dbReference type="ChEBI" id="CHEBI:15377"/>
        <dbReference type="ChEBI" id="CHEBI:15378"/>
        <dbReference type="ChEBI" id="CHEBI:25646"/>
        <dbReference type="ChEBI" id="CHEBI:57287"/>
        <dbReference type="ChEBI" id="CHEBI:57386"/>
    </reaction>
    <physiologicalReaction direction="left-to-right" evidence="19">
        <dbReference type="Rhea" id="RHEA:30144"/>
    </physiologicalReaction>
</comment>
<evidence type="ECO:0000256" key="15">
    <source>
        <dbReference type="ARBA" id="ARBA00038456"/>
    </source>
</evidence>
<feature type="domain" description="Thioesterase" evidence="24">
    <location>
        <begin position="129"/>
        <end position="191"/>
    </location>
</feature>
<evidence type="ECO:0000256" key="14">
    <source>
        <dbReference type="ARBA" id="ARBA00037002"/>
    </source>
</evidence>
<comment type="catalytic activity">
    <reaction evidence="22">
        <text>dodecanoyl-CoA + H2O = dodecanoate + CoA + H(+)</text>
        <dbReference type="Rhea" id="RHEA:30135"/>
        <dbReference type="ChEBI" id="CHEBI:15377"/>
        <dbReference type="ChEBI" id="CHEBI:15378"/>
        <dbReference type="ChEBI" id="CHEBI:18262"/>
        <dbReference type="ChEBI" id="CHEBI:57287"/>
        <dbReference type="ChEBI" id="CHEBI:57375"/>
    </reaction>
    <physiologicalReaction direction="left-to-right" evidence="22">
        <dbReference type="Rhea" id="RHEA:30136"/>
    </physiologicalReaction>
</comment>
<evidence type="ECO:0000256" key="7">
    <source>
        <dbReference type="ARBA" id="ARBA00022801"/>
    </source>
</evidence>
<evidence type="ECO:0000256" key="12">
    <source>
        <dbReference type="ARBA" id="ARBA00023273"/>
    </source>
</evidence>
<dbReference type="EMBL" id="RKLP01000002">
    <property type="protein sequence ID" value="RVW10798.1"/>
    <property type="molecule type" value="Genomic_DNA"/>
</dbReference>
<comment type="catalytic activity">
    <reaction evidence="13">
        <text>(5Z,8Z,11Z,14Z)-eicosatetraenoyl-CoA + H2O = (5Z,8Z,11Z,14Z)-eicosatetraenoate + CoA + H(+)</text>
        <dbReference type="Rhea" id="RHEA:40151"/>
        <dbReference type="ChEBI" id="CHEBI:15377"/>
        <dbReference type="ChEBI" id="CHEBI:15378"/>
        <dbReference type="ChEBI" id="CHEBI:32395"/>
        <dbReference type="ChEBI" id="CHEBI:57287"/>
        <dbReference type="ChEBI" id="CHEBI:57368"/>
    </reaction>
    <physiologicalReaction direction="left-to-right" evidence="13">
        <dbReference type="Rhea" id="RHEA:40152"/>
    </physiologicalReaction>
</comment>
<dbReference type="GO" id="GO:0016787">
    <property type="term" value="F:hydrolase activity"/>
    <property type="evidence" value="ECO:0007669"/>
    <property type="project" value="UniProtKB-KW"/>
</dbReference>
<keyword evidence="11" id="KW-0472">Membrane</keyword>
<keyword evidence="9" id="KW-0809">Transit peptide</keyword>
<evidence type="ECO:0000256" key="18">
    <source>
        <dbReference type="ARBA" id="ARBA00043210"/>
    </source>
</evidence>
<dbReference type="Proteomes" id="UP000286208">
    <property type="component" value="Unassembled WGS sequence"/>
</dbReference>
<keyword evidence="7" id="KW-0378">Hydrolase</keyword>
<protein>
    <recommendedName>
        <fullName evidence="17">Acyl-coenzyme A thioesterase THEM4</fullName>
        <ecNumber evidence="16">3.1.2.2</ecNumber>
    </recommendedName>
    <alternativeName>
        <fullName evidence="18">Thioesterase superfamily member 4</fullName>
    </alternativeName>
</protein>
<comment type="caution">
    <text evidence="25">The sequence shown here is derived from an EMBL/GenBank/DDBJ whole genome shotgun (WGS) entry which is preliminary data.</text>
</comment>
<dbReference type="CDD" id="cd03443">
    <property type="entry name" value="PaaI_thioesterase"/>
    <property type="match status" value="1"/>
</dbReference>
<dbReference type="GO" id="GO:0006631">
    <property type="term" value="P:fatty acid metabolic process"/>
    <property type="evidence" value="ECO:0007669"/>
    <property type="project" value="UniProtKB-KW"/>
</dbReference>
<evidence type="ECO:0000256" key="3">
    <source>
        <dbReference type="ARBA" id="ARBA00004632"/>
    </source>
</evidence>
<keyword evidence="4" id="KW-1003">Cell membrane</keyword>
<organism evidence="25 26">
    <name type="scientific">Prescottella agglutinans</name>
    <dbReference type="NCBI Taxonomy" id="1644129"/>
    <lineage>
        <taxon>Bacteria</taxon>
        <taxon>Bacillati</taxon>
        <taxon>Actinomycetota</taxon>
        <taxon>Actinomycetes</taxon>
        <taxon>Mycobacteriales</taxon>
        <taxon>Nocardiaceae</taxon>
        <taxon>Prescottella</taxon>
    </lineage>
</organism>
<keyword evidence="8" id="KW-0276">Fatty acid metabolism</keyword>
<dbReference type="AlphaFoldDB" id="A0A438BIA7"/>
<dbReference type="GO" id="GO:0016020">
    <property type="term" value="C:membrane"/>
    <property type="evidence" value="ECO:0007669"/>
    <property type="project" value="UniProtKB-SubCell"/>
</dbReference>
<evidence type="ECO:0000256" key="1">
    <source>
        <dbReference type="ARBA" id="ARBA00004170"/>
    </source>
</evidence>
<dbReference type="PANTHER" id="PTHR12418">
    <property type="entry name" value="ACYL-COENZYME A THIOESTERASE THEM4"/>
    <property type="match status" value="1"/>
</dbReference>
<keyword evidence="10" id="KW-0443">Lipid metabolism</keyword>
<dbReference type="PANTHER" id="PTHR12418:SF19">
    <property type="entry name" value="ACYL-COENZYME A THIOESTERASE THEM4"/>
    <property type="match status" value="1"/>
</dbReference>
<evidence type="ECO:0000256" key="6">
    <source>
        <dbReference type="ARBA" id="ARBA00022703"/>
    </source>
</evidence>
<evidence type="ECO:0000256" key="22">
    <source>
        <dbReference type="ARBA" id="ARBA00048074"/>
    </source>
</evidence>
<evidence type="ECO:0000259" key="24">
    <source>
        <dbReference type="Pfam" id="PF03061"/>
    </source>
</evidence>
<comment type="subcellular location">
    <subcellularLocation>
        <location evidence="3">Cell projection</location>
        <location evidence="3">Ruffle membrane</location>
    </subcellularLocation>
    <subcellularLocation>
        <location evidence="2">Cytoplasm</location>
    </subcellularLocation>
    <subcellularLocation>
        <location evidence="1">Membrane</location>
        <topology evidence="1">Peripheral membrane protein</topology>
    </subcellularLocation>
</comment>
<evidence type="ECO:0000256" key="9">
    <source>
        <dbReference type="ARBA" id="ARBA00022946"/>
    </source>
</evidence>
<comment type="catalytic activity">
    <reaction evidence="20">
        <text>hexadecanoyl-CoA + H2O = hexadecanoate + CoA + H(+)</text>
        <dbReference type="Rhea" id="RHEA:16645"/>
        <dbReference type="ChEBI" id="CHEBI:7896"/>
        <dbReference type="ChEBI" id="CHEBI:15377"/>
        <dbReference type="ChEBI" id="CHEBI:15378"/>
        <dbReference type="ChEBI" id="CHEBI:57287"/>
        <dbReference type="ChEBI" id="CHEBI:57379"/>
        <dbReference type="EC" id="3.1.2.2"/>
    </reaction>
    <physiologicalReaction direction="left-to-right" evidence="20">
        <dbReference type="Rhea" id="RHEA:16646"/>
    </physiologicalReaction>
</comment>
<keyword evidence="5" id="KW-0963">Cytoplasm</keyword>
<dbReference type="InterPro" id="IPR006683">
    <property type="entry name" value="Thioestr_dom"/>
</dbReference>